<evidence type="ECO:0000313" key="2">
    <source>
        <dbReference type="Proteomes" id="UP000014803"/>
    </source>
</evidence>
<name>S4XYZ4_SORCE</name>
<dbReference type="STRING" id="1254432.SCE1572_26410"/>
<proteinExistence type="predicted"/>
<dbReference type="PATRIC" id="fig|1254432.3.peg.5975"/>
<dbReference type="AlphaFoldDB" id="S4XYZ4"/>
<dbReference type="HOGENOM" id="CLU_1561881_0_0_7"/>
<sequence>MYLYGLAEAKMTKFQELNKLIEDSHAARQLQQSKEIEVLSALINGFGRFMECPEGRYVRLPMKADKDIGESAVSQYAIRDKKWRIVGAFKLALDDLILEINMYVRKTDAGFEAACFGATAVIDPDNSHTSVAFYESILVKLKEHVRKRILGQAAVDAASGDDTRSDVVSAA</sequence>
<accession>S4XYZ4</accession>
<dbReference type="EMBL" id="CP003969">
    <property type="protein sequence ID" value="AGP37699.1"/>
    <property type="molecule type" value="Genomic_DNA"/>
</dbReference>
<organism evidence="1 2">
    <name type="scientific">Sorangium cellulosum So0157-2</name>
    <dbReference type="NCBI Taxonomy" id="1254432"/>
    <lineage>
        <taxon>Bacteria</taxon>
        <taxon>Pseudomonadati</taxon>
        <taxon>Myxococcota</taxon>
        <taxon>Polyangia</taxon>
        <taxon>Polyangiales</taxon>
        <taxon>Polyangiaceae</taxon>
        <taxon>Sorangium</taxon>
    </lineage>
</organism>
<protein>
    <submittedName>
        <fullName evidence="1">Uncharacterized protein</fullName>
    </submittedName>
</protein>
<reference evidence="1 2" key="1">
    <citation type="journal article" date="2013" name="Sci. Rep.">
        <title>Extraordinary expansion of a Sorangium cellulosum genome from an alkaline milieu.</title>
        <authorList>
            <person name="Han K."/>
            <person name="Li Z.F."/>
            <person name="Peng R."/>
            <person name="Zhu L.P."/>
            <person name="Zhou T."/>
            <person name="Wang L.G."/>
            <person name="Li S.G."/>
            <person name="Zhang X.B."/>
            <person name="Hu W."/>
            <person name="Wu Z.H."/>
            <person name="Qin N."/>
            <person name="Li Y.Z."/>
        </authorList>
    </citation>
    <scope>NUCLEOTIDE SEQUENCE [LARGE SCALE GENOMIC DNA]</scope>
    <source>
        <strain evidence="1 2">So0157-2</strain>
    </source>
</reference>
<gene>
    <name evidence="1" type="ORF">SCE1572_26410</name>
</gene>
<evidence type="ECO:0000313" key="1">
    <source>
        <dbReference type="EMBL" id="AGP37699.1"/>
    </source>
</evidence>
<dbReference type="Proteomes" id="UP000014803">
    <property type="component" value="Chromosome"/>
</dbReference>
<dbReference type="KEGG" id="scu:SCE1572_26410"/>